<keyword evidence="3" id="KW-1185">Reference proteome</keyword>
<dbReference type="InterPro" id="IPR009996">
    <property type="entry name" value="YycH"/>
</dbReference>
<dbReference type="Proteomes" id="UP000682403">
    <property type="component" value="Unassembled WGS sequence"/>
</dbReference>
<sequence>MKRETVKTLVLSFLIIVSLYFTWSIWTFKPTYNPIESMTYLENLKLSDDKRQFSEVVKPQQVFYHENKNVHYGADKQLDKIWDAMSDWKLEEASDLTSSYSEAEFLQFIHGLDGRKKLELIFSQTIPAKTFQSILDWDTKEAVNKAFDRIIVPFDGVETPTVYFVSTQGRLVYEVKMKHDVVTQLQGQYFSNAEEEGYQRYFANSFNKDAILMLPEKKRAFNRFSYTFNNIDEEDFKHALYNNPSYVSRGYNKSDSVYTDGSRRLVIEKDSGFSQITYTAGGKKDQTIEPALSKVMEQSLDYLNSHGGWTDDYVFFGHSPDLEITLRMLINNLPVFPSKETPSIRTDIFQEWGSTEIIRYERPGYRTKRHSNQEPILLPDGKEILAMLTKSKGEMNINNVVRVFPAYELQSSEEMNVIVNPVWYAETRSGNYRAIEDPKTLGGGRQDGLE</sequence>
<evidence type="ECO:0000313" key="3">
    <source>
        <dbReference type="Proteomes" id="UP000682403"/>
    </source>
</evidence>
<organism evidence="2 3">
    <name type="scientific">Metabacillus flavus</name>
    <dbReference type="NCBI Taxonomy" id="2823519"/>
    <lineage>
        <taxon>Bacteria</taxon>
        <taxon>Bacillati</taxon>
        <taxon>Bacillota</taxon>
        <taxon>Bacilli</taxon>
        <taxon>Bacillales</taxon>
        <taxon>Bacillaceae</taxon>
        <taxon>Metabacillus</taxon>
    </lineage>
</organism>
<reference evidence="2 3" key="1">
    <citation type="submission" date="2021-04" db="EMBL/GenBank/DDBJ databases">
        <title>Metabacillus sp. strain KIGAM252 whole genome sequence.</title>
        <authorList>
            <person name="Seo M.-J."/>
            <person name="Cho E.-S."/>
            <person name="Hwang C.Y."/>
            <person name="Yoon D.J."/>
        </authorList>
    </citation>
    <scope>NUCLEOTIDE SEQUENCE [LARGE SCALE GENOMIC DNA]</scope>
    <source>
        <strain evidence="2 3">KIGAM252</strain>
    </source>
</reference>
<dbReference type="InterPro" id="IPR042274">
    <property type="entry name" value="YycH/YycI_2"/>
</dbReference>
<protein>
    <recommendedName>
        <fullName evidence="1">Regulatory protein YycH domain-containing protein</fullName>
    </recommendedName>
</protein>
<dbReference type="CDD" id="cd15787">
    <property type="entry name" value="YycH_N"/>
    <property type="match status" value="1"/>
</dbReference>
<evidence type="ECO:0000313" key="2">
    <source>
        <dbReference type="EMBL" id="MBS2971075.1"/>
    </source>
</evidence>
<accession>A0ABS5LK05</accession>
<dbReference type="Gene3D" id="3.30.310.160">
    <property type="entry name" value="YycH protein, domain 2"/>
    <property type="match status" value="1"/>
</dbReference>
<dbReference type="EMBL" id="JAGVRK010000001">
    <property type="protein sequence ID" value="MBS2971075.1"/>
    <property type="molecule type" value="Genomic_DNA"/>
</dbReference>
<dbReference type="Pfam" id="PF07435">
    <property type="entry name" value="YycH"/>
    <property type="match status" value="1"/>
</dbReference>
<dbReference type="Gene3D" id="3.10.450.310">
    <property type="match status" value="1"/>
</dbReference>
<feature type="domain" description="Regulatory protein YycH" evidence="1">
    <location>
        <begin position="4"/>
        <end position="432"/>
    </location>
</feature>
<comment type="caution">
    <text evidence="2">The sequence shown here is derived from an EMBL/GenBank/DDBJ whole genome shotgun (WGS) entry which is preliminary data.</text>
</comment>
<name>A0ABS5LK05_9BACI</name>
<dbReference type="RefSeq" id="WP_211561958.1">
    <property type="nucleotide sequence ID" value="NZ_JAGVRK010000001.1"/>
</dbReference>
<evidence type="ECO:0000259" key="1">
    <source>
        <dbReference type="Pfam" id="PF07435"/>
    </source>
</evidence>
<proteinExistence type="predicted"/>
<gene>
    <name evidence="2" type="ORF">J9317_20230</name>
</gene>